<gene>
    <name evidence="2" type="ORF">AVDCRST_MAG38-2423</name>
</gene>
<accession>A0A6J4S7M5</accession>
<feature type="region of interest" description="Disordered" evidence="1">
    <location>
        <begin position="261"/>
        <end position="299"/>
    </location>
</feature>
<reference evidence="2" key="1">
    <citation type="submission" date="2020-02" db="EMBL/GenBank/DDBJ databases">
        <authorList>
            <person name="Meier V. D."/>
        </authorList>
    </citation>
    <scope>NUCLEOTIDE SEQUENCE</scope>
    <source>
        <strain evidence="2">AVDCRST_MAG38</strain>
    </source>
</reference>
<feature type="compositionally biased region" description="Basic and acidic residues" evidence="1">
    <location>
        <begin position="120"/>
        <end position="134"/>
    </location>
</feature>
<feature type="region of interest" description="Disordered" evidence="1">
    <location>
        <begin position="1"/>
        <end position="157"/>
    </location>
</feature>
<sequence length="299" mass="32865">AESHFLRSRHGPPGPHDHHHAAARAGLRGAHRGARGGRRRSGHHHAVRGRHGALPALRLRQARPACHGRPRGGAARGARAALDDRAPVHPGRPAQAADRRRRHPHAQRLRDRPLAQALDGLRDDRDHADADAGRARGRHGPRADPHQESRRGRYDAGGLLRHHRRLHRPVRLPVRRRALLRRRRQPELPRALPGLDVRLRRVLLPDAGAVALPGVLGRPRCGDHHGAPERAGLGALQDLRGHGPHPPARPAGQRRARRLLHLPARRGTRDRLAVRHAPADGEADRGAAAAREPAPGHRL</sequence>
<keyword evidence="2" id="KW-0346">Stress response</keyword>
<dbReference type="AlphaFoldDB" id="A0A6J4S7M5"/>
<feature type="compositionally biased region" description="Basic residues" evidence="1">
    <location>
        <begin position="1"/>
        <end position="10"/>
    </location>
</feature>
<feature type="non-terminal residue" evidence="2">
    <location>
        <position position="299"/>
    </location>
</feature>
<evidence type="ECO:0000256" key="1">
    <source>
        <dbReference type="SAM" id="MobiDB-lite"/>
    </source>
</evidence>
<organism evidence="2">
    <name type="scientific">uncultured Solirubrobacteraceae bacterium</name>
    <dbReference type="NCBI Taxonomy" id="1162706"/>
    <lineage>
        <taxon>Bacteria</taxon>
        <taxon>Bacillati</taxon>
        <taxon>Actinomycetota</taxon>
        <taxon>Thermoleophilia</taxon>
        <taxon>Solirubrobacterales</taxon>
        <taxon>Solirubrobacteraceae</taxon>
        <taxon>environmental samples</taxon>
    </lineage>
</organism>
<feature type="compositionally biased region" description="Low complexity" evidence="1">
    <location>
        <begin position="62"/>
        <end position="80"/>
    </location>
</feature>
<proteinExistence type="predicted"/>
<feature type="region of interest" description="Disordered" evidence="1">
    <location>
        <begin position="236"/>
        <end position="255"/>
    </location>
</feature>
<feature type="compositionally biased region" description="Basic and acidic residues" evidence="1">
    <location>
        <begin position="141"/>
        <end position="154"/>
    </location>
</feature>
<feature type="compositionally biased region" description="Basic and acidic residues" evidence="1">
    <location>
        <begin position="267"/>
        <end position="285"/>
    </location>
</feature>
<feature type="compositionally biased region" description="Basic residues" evidence="1">
    <location>
        <begin position="29"/>
        <end position="51"/>
    </location>
</feature>
<name>A0A6J4S7M5_9ACTN</name>
<dbReference type="EMBL" id="CADCVJ010000204">
    <property type="protein sequence ID" value="CAA9487365.1"/>
    <property type="molecule type" value="Genomic_DNA"/>
</dbReference>
<feature type="non-terminal residue" evidence="2">
    <location>
        <position position="1"/>
    </location>
</feature>
<protein>
    <submittedName>
        <fullName evidence="2">Heat shock protein HtpX</fullName>
    </submittedName>
</protein>
<evidence type="ECO:0000313" key="2">
    <source>
        <dbReference type="EMBL" id="CAA9487365.1"/>
    </source>
</evidence>